<dbReference type="Proteomes" id="UP000663828">
    <property type="component" value="Unassembled WGS sequence"/>
</dbReference>
<dbReference type="AlphaFoldDB" id="A0A813T7E2"/>
<proteinExistence type="predicted"/>
<evidence type="ECO:0000313" key="1">
    <source>
        <dbReference type="EMBL" id="CAF0807421.1"/>
    </source>
</evidence>
<dbReference type="OrthoDB" id="418861at2759"/>
<sequence length="227" mass="26629">MDFEADALIAQVTRKESPDTFGLITCALFHQPKPALFADFYRKLTEELYNSFTDDEKQSVYLYPIAHLHITISTLYNFKHSKPQFPEQCLEFWKERFTQLKQTSKNKPIRLSLEAIQLSKAAGFFLYKDEQHAVDDLRQSIRTICIPEEGQPPLHVPNIVHTSFLRFIKKPADPGQFEEKFHRICKKIFEQIGEMFLEFDEVCLAFESQPYMHIECDESHVLDVMKC</sequence>
<evidence type="ECO:0008006" key="5">
    <source>
        <dbReference type="Google" id="ProtNLM"/>
    </source>
</evidence>
<dbReference type="EMBL" id="CAJNOJ010000014">
    <property type="protein sequence ID" value="CAF0807421.1"/>
    <property type="molecule type" value="Genomic_DNA"/>
</dbReference>
<evidence type="ECO:0000313" key="3">
    <source>
        <dbReference type="Proteomes" id="UP000663828"/>
    </source>
</evidence>
<protein>
    <recommendedName>
        <fullName evidence="5">DUF1868 domain-containing protein</fullName>
    </recommendedName>
</protein>
<organism evidence="1 4">
    <name type="scientific">Adineta ricciae</name>
    <name type="common">Rotifer</name>
    <dbReference type="NCBI Taxonomy" id="249248"/>
    <lineage>
        <taxon>Eukaryota</taxon>
        <taxon>Metazoa</taxon>
        <taxon>Spiralia</taxon>
        <taxon>Gnathifera</taxon>
        <taxon>Rotifera</taxon>
        <taxon>Eurotatoria</taxon>
        <taxon>Bdelloidea</taxon>
        <taxon>Adinetida</taxon>
        <taxon>Adinetidae</taxon>
        <taxon>Adineta</taxon>
    </lineage>
</organism>
<evidence type="ECO:0000313" key="2">
    <source>
        <dbReference type="EMBL" id="CAF1577015.1"/>
    </source>
</evidence>
<reference evidence="1" key="1">
    <citation type="submission" date="2021-02" db="EMBL/GenBank/DDBJ databases">
        <authorList>
            <person name="Nowell W R."/>
        </authorList>
    </citation>
    <scope>NUCLEOTIDE SEQUENCE</scope>
</reference>
<gene>
    <name evidence="1" type="ORF">EDS130_LOCUS5168</name>
    <name evidence="2" type="ORF">XAT740_LOCUS45072</name>
</gene>
<evidence type="ECO:0000313" key="4">
    <source>
        <dbReference type="Proteomes" id="UP000663852"/>
    </source>
</evidence>
<accession>A0A813T7E2</accession>
<comment type="caution">
    <text evidence="1">The sequence shown here is derived from an EMBL/GenBank/DDBJ whole genome shotgun (WGS) entry which is preliminary data.</text>
</comment>
<dbReference type="EMBL" id="CAJNOR010005820">
    <property type="protein sequence ID" value="CAF1577015.1"/>
    <property type="molecule type" value="Genomic_DNA"/>
</dbReference>
<dbReference type="Proteomes" id="UP000663852">
    <property type="component" value="Unassembled WGS sequence"/>
</dbReference>
<name>A0A813T7E2_ADIRI</name>
<keyword evidence="3" id="KW-1185">Reference proteome</keyword>